<dbReference type="PRINTS" id="PR00032">
    <property type="entry name" value="HTHARAC"/>
</dbReference>
<name>A0A1Y0I4X3_9GAMM</name>
<dbReference type="EMBL" id="CP021425">
    <property type="protein sequence ID" value="ARU55522.1"/>
    <property type="molecule type" value="Genomic_DNA"/>
</dbReference>
<keyword evidence="3" id="KW-0804">Transcription</keyword>
<organism evidence="5 6">
    <name type="scientific">Oleiphilus messinensis</name>
    <dbReference type="NCBI Taxonomy" id="141451"/>
    <lineage>
        <taxon>Bacteria</taxon>
        <taxon>Pseudomonadati</taxon>
        <taxon>Pseudomonadota</taxon>
        <taxon>Gammaproteobacteria</taxon>
        <taxon>Oceanospirillales</taxon>
        <taxon>Oleiphilaceae</taxon>
        <taxon>Oleiphilus</taxon>
    </lineage>
</organism>
<dbReference type="GO" id="GO:0000976">
    <property type="term" value="F:transcription cis-regulatory region binding"/>
    <property type="evidence" value="ECO:0007669"/>
    <property type="project" value="TreeGrafter"/>
</dbReference>
<keyword evidence="6" id="KW-1185">Reference proteome</keyword>
<dbReference type="Pfam" id="PF12625">
    <property type="entry name" value="Arabinose_bd"/>
    <property type="match status" value="1"/>
</dbReference>
<evidence type="ECO:0000256" key="1">
    <source>
        <dbReference type="ARBA" id="ARBA00023015"/>
    </source>
</evidence>
<evidence type="ECO:0000313" key="5">
    <source>
        <dbReference type="EMBL" id="ARU55522.1"/>
    </source>
</evidence>
<dbReference type="GO" id="GO:0003700">
    <property type="term" value="F:DNA-binding transcription factor activity"/>
    <property type="evidence" value="ECO:0007669"/>
    <property type="project" value="InterPro"/>
</dbReference>
<evidence type="ECO:0000259" key="4">
    <source>
        <dbReference type="PROSITE" id="PS01124"/>
    </source>
</evidence>
<dbReference type="InterPro" id="IPR020449">
    <property type="entry name" value="Tscrpt_reg_AraC-type_HTH"/>
</dbReference>
<sequence>MAQEEGVDVEALLAGTNIPESALSLENYKASAEQLEALMQNVLRLCRPGITLEFGSRLNLSAFGIVGFAALSSPTARDAIYIAHQYMPVILPILDISITEQTTNTYIDLRLNYPMEDAIGIALLEATLASLYTMANFVLHDAMPEIRLEISHDLKPYHEAFAQSRNVTIKGGCSQNRAIIPTKVLDVPLPLADSTTFSMSVKQCDELMEELAQLDQTLGAGIQRRLLYHDGEEMLTQEDIARELFMSVRTLHRLLQREGTTFRQIANETLTLRAKRMLEQSDQSVSQIATELGYSDSANFTRAFRNQTGATPSEYRKAFQARQARHQS</sequence>
<dbReference type="SUPFAM" id="SSF46689">
    <property type="entry name" value="Homeodomain-like"/>
    <property type="match status" value="1"/>
</dbReference>
<evidence type="ECO:0000256" key="3">
    <source>
        <dbReference type="ARBA" id="ARBA00023163"/>
    </source>
</evidence>
<dbReference type="GO" id="GO:0005829">
    <property type="term" value="C:cytosol"/>
    <property type="evidence" value="ECO:0007669"/>
    <property type="project" value="TreeGrafter"/>
</dbReference>
<evidence type="ECO:0000313" key="6">
    <source>
        <dbReference type="Proteomes" id="UP000196027"/>
    </source>
</evidence>
<dbReference type="PANTHER" id="PTHR47894">
    <property type="entry name" value="HTH-TYPE TRANSCRIPTIONAL REGULATOR GADX"/>
    <property type="match status" value="1"/>
</dbReference>
<dbReference type="Proteomes" id="UP000196027">
    <property type="component" value="Chromosome"/>
</dbReference>
<dbReference type="KEGG" id="ome:OLMES_1445"/>
<dbReference type="InterPro" id="IPR032687">
    <property type="entry name" value="AraC-type_N"/>
</dbReference>
<evidence type="ECO:0000256" key="2">
    <source>
        <dbReference type="ARBA" id="ARBA00023125"/>
    </source>
</evidence>
<dbReference type="PANTHER" id="PTHR47894:SF1">
    <property type="entry name" value="HTH-TYPE TRANSCRIPTIONAL REGULATOR VQSM"/>
    <property type="match status" value="1"/>
</dbReference>
<reference evidence="5 6" key="1">
    <citation type="submission" date="2017-05" db="EMBL/GenBank/DDBJ databases">
        <title>Genomic insights into alkan degradation activity of Oleiphilus messinensis.</title>
        <authorList>
            <person name="Kozyavkin S.A."/>
            <person name="Slesarev A.I."/>
            <person name="Golyshin P.N."/>
            <person name="Korzhenkov A."/>
            <person name="Golyshina O.N."/>
            <person name="Toshchakov S.V."/>
        </authorList>
    </citation>
    <scope>NUCLEOTIDE SEQUENCE [LARGE SCALE GENOMIC DNA]</scope>
    <source>
        <strain evidence="5 6">ME102</strain>
    </source>
</reference>
<feature type="domain" description="HTH araC/xylS-type" evidence="4">
    <location>
        <begin position="220"/>
        <end position="318"/>
    </location>
</feature>
<accession>A0A1Y0I4X3</accession>
<protein>
    <submittedName>
        <fullName evidence="5">Arabinose-binding AraC family transcriptional regulator</fullName>
    </submittedName>
</protein>
<dbReference type="Gene3D" id="1.10.10.60">
    <property type="entry name" value="Homeodomain-like"/>
    <property type="match status" value="1"/>
</dbReference>
<dbReference type="InterPro" id="IPR018060">
    <property type="entry name" value="HTH_AraC"/>
</dbReference>
<keyword evidence="2" id="KW-0238">DNA-binding</keyword>
<dbReference type="InterPro" id="IPR009057">
    <property type="entry name" value="Homeodomain-like_sf"/>
</dbReference>
<dbReference type="PROSITE" id="PS01124">
    <property type="entry name" value="HTH_ARAC_FAMILY_2"/>
    <property type="match status" value="1"/>
</dbReference>
<gene>
    <name evidence="5" type="ORF">OLMES_1445</name>
</gene>
<proteinExistence type="predicted"/>
<keyword evidence="1" id="KW-0805">Transcription regulation</keyword>
<dbReference type="Pfam" id="PF12833">
    <property type="entry name" value="HTH_18"/>
    <property type="match status" value="1"/>
</dbReference>
<dbReference type="SMART" id="SM00342">
    <property type="entry name" value="HTH_ARAC"/>
    <property type="match status" value="1"/>
</dbReference>
<dbReference type="AlphaFoldDB" id="A0A1Y0I4X3"/>